<dbReference type="EMBL" id="LIAE01006276">
    <property type="protein sequence ID" value="PAV91994.1"/>
    <property type="molecule type" value="Genomic_DNA"/>
</dbReference>
<proteinExistence type="predicted"/>
<evidence type="ECO:0000313" key="3">
    <source>
        <dbReference type="Proteomes" id="UP000218231"/>
    </source>
</evidence>
<keyword evidence="1" id="KW-0472">Membrane</keyword>
<sequence>MSNILPTVLHTKRFSVPRQLSERRVTIRPFDSFRERRDDPKQKITFGYAALSCEAAQRKKSEADGNFPNCPPSPSPSIFSIYGDNPGPSTICEQPTGAQADVFIASLSEKSKEELRKFIKTAPPAEERMYFVWIRDIASDKITIVSLKTLENHLSNKQRIRRVKWRHLSAERVSVYRYSIPALTLEKSQMLKACILRNKKITLIVCWLIFVMFLCLLVIVGSLNPNQSQSQFNVTIYNSTR</sequence>
<feature type="transmembrane region" description="Helical" evidence="1">
    <location>
        <begin position="201"/>
        <end position="223"/>
    </location>
</feature>
<evidence type="ECO:0000256" key="1">
    <source>
        <dbReference type="SAM" id="Phobius"/>
    </source>
</evidence>
<comment type="caution">
    <text evidence="2">The sequence shown here is derived from an EMBL/GenBank/DDBJ whole genome shotgun (WGS) entry which is preliminary data.</text>
</comment>
<reference evidence="2 3" key="1">
    <citation type="journal article" date="2017" name="Curr. Biol.">
        <title>Genome architecture and evolution of a unichromosomal asexual nematode.</title>
        <authorList>
            <person name="Fradin H."/>
            <person name="Zegar C."/>
            <person name="Gutwein M."/>
            <person name="Lucas J."/>
            <person name="Kovtun M."/>
            <person name="Corcoran D."/>
            <person name="Baugh L.R."/>
            <person name="Kiontke K."/>
            <person name="Gunsalus K."/>
            <person name="Fitch D.H."/>
            <person name="Piano F."/>
        </authorList>
    </citation>
    <scope>NUCLEOTIDE SEQUENCE [LARGE SCALE GENOMIC DNA]</scope>
    <source>
        <strain evidence="2">PF1309</strain>
    </source>
</reference>
<dbReference type="AlphaFoldDB" id="A0A2A2M0G7"/>
<evidence type="ECO:0000313" key="2">
    <source>
        <dbReference type="EMBL" id="PAV91994.1"/>
    </source>
</evidence>
<accession>A0A2A2M0G7</accession>
<keyword evidence="1" id="KW-0812">Transmembrane</keyword>
<dbReference type="OrthoDB" id="5856034at2759"/>
<name>A0A2A2M0G7_9BILA</name>
<organism evidence="2 3">
    <name type="scientific">Diploscapter pachys</name>
    <dbReference type="NCBI Taxonomy" id="2018661"/>
    <lineage>
        <taxon>Eukaryota</taxon>
        <taxon>Metazoa</taxon>
        <taxon>Ecdysozoa</taxon>
        <taxon>Nematoda</taxon>
        <taxon>Chromadorea</taxon>
        <taxon>Rhabditida</taxon>
        <taxon>Rhabditina</taxon>
        <taxon>Rhabditomorpha</taxon>
        <taxon>Rhabditoidea</taxon>
        <taxon>Rhabditidae</taxon>
        <taxon>Diploscapter</taxon>
    </lineage>
</organism>
<dbReference type="Proteomes" id="UP000218231">
    <property type="component" value="Unassembled WGS sequence"/>
</dbReference>
<gene>
    <name evidence="2" type="ORF">WR25_22115</name>
</gene>
<keyword evidence="1" id="KW-1133">Transmembrane helix</keyword>
<protein>
    <submittedName>
        <fullName evidence="2">Uncharacterized protein</fullName>
    </submittedName>
</protein>
<keyword evidence="3" id="KW-1185">Reference proteome</keyword>